<proteinExistence type="predicted"/>
<organism evidence="2 3">
    <name type="scientific">Spirosoma terrae</name>
    <dbReference type="NCBI Taxonomy" id="1968276"/>
    <lineage>
        <taxon>Bacteria</taxon>
        <taxon>Pseudomonadati</taxon>
        <taxon>Bacteroidota</taxon>
        <taxon>Cytophagia</taxon>
        <taxon>Cytophagales</taxon>
        <taxon>Cytophagaceae</taxon>
        <taxon>Spirosoma</taxon>
    </lineage>
</organism>
<dbReference type="InterPro" id="IPR017946">
    <property type="entry name" value="PLC-like_Pdiesterase_TIM-brl"/>
</dbReference>
<accession>A0A6L9KZ48</accession>
<dbReference type="PROSITE" id="PS51704">
    <property type="entry name" value="GP_PDE"/>
    <property type="match status" value="1"/>
</dbReference>
<evidence type="ECO:0000313" key="2">
    <source>
        <dbReference type="EMBL" id="NDU93515.1"/>
    </source>
</evidence>
<name>A0A6L9KZ48_9BACT</name>
<protein>
    <submittedName>
        <fullName evidence="2">Glycerophosphodiester phosphodiesterase</fullName>
    </submittedName>
</protein>
<dbReference type="PANTHER" id="PTHR46211">
    <property type="entry name" value="GLYCEROPHOSPHORYL DIESTER PHOSPHODIESTERASE"/>
    <property type="match status" value="1"/>
</dbReference>
<dbReference type="Pfam" id="PF03009">
    <property type="entry name" value="GDPD"/>
    <property type="match status" value="1"/>
</dbReference>
<dbReference type="GO" id="GO:0008081">
    <property type="term" value="F:phosphoric diester hydrolase activity"/>
    <property type="evidence" value="ECO:0007669"/>
    <property type="project" value="InterPro"/>
</dbReference>
<evidence type="ECO:0000259" key="1">
    <source>
        <dbReference type="PROSITE" id="PS51704"/>
    </source>
</evidence>
<dbReference type="GO" id="GO:0006629">
    <property type="term" value="P:lipid metabolic process"/>
    <property type="evidence" value="ECO:0007669"/>
    <property type="project" value="InterPro"/>
</dbReference>
<comment type="caution">
    <text evidence="2">The sequence shown here is derived from an EMBL/GenBank/DDBJ whole genome shotgun (WGS) entry which is preliminary data.</text>
</comment>
<dbReference type="SUPFAM" id="SSF51695">
    <property type="entry name" value="PLC-like phosphodiesterases"/>
    <property type="match status" value="1"/>
</dbReference>
<dbReference type="Gene3D" id="3.20.20.190">
    <property type="entry name" value="Phosphatidylinositol (PI) phosphodiesterase"/>
    <property type="match status" value="1"/>
</dbReference>
<dbReference type="AlphaFoldDB" id="A0A6L9KZ48"/>
<dbReference type="PANTHER" id="PTHR46211:SF14">
    <property type="entry name" value="GLYCEROPHOSPHODIESTER PHOSPHODIESTERASE"/>
    <property type="match status" value="1"/>
</dbReference>
<dbReference type="Proteomes" id="UP000474175">
    <property type="component" value="Unassembled WGS sequence"/>
</dbReference>
<dbReference type="RefSeq" id="WP_163941640.1">
    <property type="nucleotide sequence ID" value="NZ_JAAFZH010000001.1"/>
</dbReference>
<feature type="domain" description="GP-PDE" evidence="1">
    <location>
        <begin position="23"/>
        <end position="296"/>
    </location>
</feature>
<evidence type="ECO:0000313" key="3">
    <source>
        <dbReference type="Proteomes" id="UP000474175"/>
    </source>
</evidence>
<dbReference type="EMBL" id="JAAFZH010000001">
    <property type="protein sequence ID" value="NDU93515.1"/>
    <property type="molecule type" value="Genomic_DNA"/>
</dbReference>
<reference evidence="2 3" key="1">
    <citation type="submission" date="2020-02" db="EMBL/GenBank/DDBJ databases">
        <title>Draft genome sequence of two Spirosoma agri KCTC 52727 and Spirosoma terrae KCTC 52035.</title>
        <authorList>
            <person name="Rojas J."/>
            <person name="Ambika Manirajan B."/>
            <person name="Suarez C."/>
            <person name="Ratering S."/>
            <person name="Schnell S."/>
        </authorList>
    </citation>
    <scope>NUCLEOTIDE SEQUENCE [LARGE SCALE GENOMIC DNA]</scope>
    <source>
        <strain evidence="2 3">KCTC 52035</strain>
    </source>
</reference>
<gene>
    <name evidence="2" type="ORF">GK108_01405</name>
</gene>
<keyword evidence="3" id="KW-1185">Reference proteome</keyword>
<dbReference type="InterPro" id="IPR030395">
    <property type="entry name" value="GP_PDE_dom"/>
</dbReference>
<sequence length="296" mass="33640">MPSVVLLVYLIVRSFSPPDSADFDIQGHRGCRGLMPENTLPAFQKALDLGVTTLEMDVVVTRDNQVVVSHESYFSAAYSLGPDGSPVNKKEQKSLLLYQMDYATIRQYDVGSRGNAAYPEQEKIKAYKPLLSEVIHHLESYKKAKNLPDFSYSIELKSNPSNYNKSQPEPARFCNLVQAVIKKTVSNERIVIQSFDFNILQYWKQQIKAGTYPNCRLSALVENLRSPEKNIADLGFKPDIYSPHFRLINKSKITRLHELTIKVIPWTVNQPSDIKRLKSWGVDGLITDYPNRLSSL</sequence>